<dbReference type="Proteomes" id="UP000281657">
    <property type="component" value="Unassembled WGS sequence"/>
</dbReference>
<evidence type="ECO:0000313" key="2">
    <source>
        <dbReference type="Proteomes" id="UP000281657"/>
    </source>
</evidence>
<reference evidence="1 2" key="1">
    <citation type="submission" date="2018-11" db="EMBL/GenBank/DDBJ databases">
        <title>Species Designations Belie Phenotypic and Genotypic Heterogeneity in Oral Streptococci.</title>
        <authorList>
            <person name="Velsko I."/>
        </authorList>
    </citation>
    <scope>NUCLEOTIDE SEQUENCE [LARGE SCALE GENOMIC DNA]</scope>
    <source>
        <strain evidence="1 2">BCC60</strain>
    </source>
</reference>
<dbReference type="EMBL" id="RJNY01000002">
    <property type="protein sequence ID" value="RSI98924.1"/>
    <property type="molecule type" value="Genomic_DNA"/>
</dbReference>
<dbReference type="AlphaFoldDB" id="A0A3R9K304"/>
<protein>
    <submittedName>
        <fullName evidence="1">Uncharacterized protein</fullName>
    </submittedName>
</protein>
<gene>
    <name evidence="1" type="ORF">D8847_01885</name>
</gene>
<proteinExistence type="predicted"/>
<accession>A0A3R9K304</accession>
<organism evidence="1 2">
    <name type="scientific">Streptococcus mitis</name>
    <dbReference type="NCBI Taxonomy" id="28037"/>
    <lineage>
        <taxon>Bacteria</taxon>
        <taxon>Bacillati</taxon>
        <taxon>Bacillota</taxon>
        <taxon>Bacilli</taxon>
        <taxon>Lactobacillales</taxon>
        <taxon>Streptococcaceae</taxon>
        <taxon>Streptococcus</taxon>
        <taxon>Streptococcus mitis group</taxon>
    </lineage>
</organism>
<name>A0A3R9K304_STRMT</name>
<comment type="caution">
    <text evidence="1">The sequence shown here is derived from an EMBL/GenBank/DDBJ whole genome shotgun (WGS) entry which is preliminary data.</text>
</comment>
<evidence type="ECO:0000313" key="1">
    <source>
        <dbReference type="EMBL" id="RSI98924.1"/>
    </source>
</evidence>
<sequence>MITEKDYRYIADDVYKVDALKVNRPYSKDDLVGNDRFKVISNPIDNTSNGMQAMAVAPVDKNGNVDDSHVVIAYAGTNKDDRLDIQTDIQSIGFGDRRMLSDSETKTFRKSQFQTALSFAEEIEKTYPSAKITTTGIRLESLWLCMSL</sequence>